<dbReference type="InterPro" id="IPR024731">
    <property type="entry name" value="NELL2-like_EGF"/>
</dbReference>
<dbReference type="PROSITE" id="PS01186">
    <property type="entry name" value="EGF_2"/>
    <property type="match status" value="2"/>
</dbReference>
<dbReference type="EMBL" id="CALNXK010000145">
    <property type="protein sequence ID" value="CAH3168542.1"/>
    <property type="molecule type" value="Genomic_DNA"/>
</dbReference>
<dbReference type="PROSITE" id="PS00010">
    <property type="entry name" value="ASX_HYDROXYL"/>
    <property type="match status" value="2"/>
</dbReference>
<dbReference type="InterPro" id="IPR006571">
    <property type="entry name" value="TLDc_dom"/>
</dbReference>
<feature type="domain" description="EGF-like" evidence="10">
    <location>
        <begin position="197"/>
        <end position="237"/>
    </location>
</feature>
<accession>A0ABN8QQA9</accession>
<dbReference type="InterPro" id="IPR003609">
    <property type="entry name" value="Pan_app"/>
</dbReference>
<keyword evidence="5" id="KW-0677">Repeat</keyword>
<feature type="chain" id="PRO_5045469641" evidence="9">
    <location>
        <begin position="22"/>
        <end position="438"/>
    </location>
</feature>
<evidence type="ECO:0000256" key="3">
    <source>
        <dbReference type="ARBA" id="ARBA00022536"/>
    </source>
</evidence>
<evidence type="ECO:0000256" key="1">
    <source>
        <dbReference type="ARBA" id="ARBA00004613"/>
    </source>
</evidence>
<evidence type="ECO:0000256" key="2">
    <source>
        <dbReference type="ARBA" id="ARBA00022525"/>
    </source>
</evidence>
<gene>
    <name evidence="12" type="ORF">PLOB_00009258</name>
</gene>
<dbReference type="PROSITE" id="PS51886">
    <property type="entry name" value="TLDC"/>
    <property type="match status" value="1"/>
</dbReference>
<dbReference type="Proteomes" id="UP001159405">
    <property type="component" value="Unassembled WGS sequence"/>
</dbReference>
<feature type="domain" description="TLDc" evidence="11">
    <location>
        <begin position="247"/>
        <end position="438"/>
    </location>
</feature>
<dbReference type="SMART" id="SM00181">
    <property type="entry name" value="EGF"/>
    <property type="match status" value="2"/>
</dbReference>
<proteinExistence type="predicted"/>
<evidence type="ECO:0000313" key="12">
    <source>
        <dbReference type="EMBL" id="CAH3168542.1"/>
    </source>
</evidence>
<name>A0ABN8QQA9_9CNID</name>
<dbReference type="SUPFAM" id="SSF57196">
    <property type="entry name" value="EGF/Laminin"/>
    <property type="match status" value="2"/>
</dbReference>
<organism evidence="12 13">
    <name type="scientific">Porites lobata</name>
    <dbReference type="NCBI Taxonomy" id="104759"/>
    <lineage>
        <taxon>Eukaryota</taxon>
        <taxon>Metazoa</taxon>
        <taxon>Cnidaria</taxon>
        <taxon>Anthozoa</taxon>
        <taxon>Hexacorallia</taxon>
        <taxon>Scleractinia</taxon>
        <taxon>Fungiina</taxon>
        <taxon>Poritidae</taxon>
        <taxon>Porites</taxon>
    </lineage>
</organism>
<dbReference type="PROSITE" id="PS01187">
    <property type="entry name" value="EGF_CA"/>
    <property type="match status" value="1"/>
</dbReference>
<keyword evidence="4 9" id="KW-0732">Signal</keyword>
<evidence type="ECO:0000313" key="13">
    <source>
        <dbReference type="Proteomes" id="UP001159405"/>
    </source>
</evidence>
<keyword evidence="7" id="KW-0325">Glycoprotein</keyword>
<keyword evidence="3 8" id="KW-0245">EGF-like domain</keyword>
<dbReference type="Pfam" id="PF07534">
    <property type="entry name" value="TLD"/>
    <property type="match status" value="1"/>
</dbReference>
<reference evidence="12 13" key="1">
    <citation type="submission" date="2022-05" db="EMBL/GenBank/DDBJ databases">
        <authorList>
            <consortium name="Genoscope - CEA"/>
            <person name="William W."/>
        </authorList>
    </citation>
    <scope>NUCLEOTIDE SEQUENCE [LARGE SCALE GENOMIC DNA]</scope>
</reference>
<feature type="domain" description="EGF-like" evidence="10">
    <location>
        <begin position="156"/>
        <end position="196"/>
    </location>
</feature>
<dbReference type="InterPro" id="IPR000742">
    <property type="entry name" value="EGF"/>
</dbReference>
<keyword evidence="2" id="KW-0964">Secreted</keyword>
<evidence type="ECO:0000256" key="8">
    <source>
        <dbReference type="PROSITE-ProRule" id="PRU00076"/>
    </source>
</evidence>
<dbReference type="Pfam" id="PF12662">
    <property type="entry name" value="cEGF"/>
    <property type="match status" value="1"/>
</dbReference>
<dbReference type="PANTHER" id="PTHR24042">
    <property type="entry name" value="NEL HOMOLOG"/>
    <property type="match status" value="1"/>
</dbReference>
<dbReference type="InterPro" id="IPR000152">
    <property type="entry name" value="EGF-type_Asp/Asn_hydroxyl_site"/>
</dbReference>
<dbReference type="SMART" id="SM00179">
    <property type="entry name" value="EGF_CA"/>
    <property type="match status" value="2"/>
</dbReference>
<dbReference type="PANTHER" id="PTHR24042:SF5">
    <property type="entry name" value="EGF-LIKE CALCIUM-BINDING DOMAIN-CONTAINING PROTEIN"/>
    <property type="match status" value="1"/>
</dbReference>
<evidence type="ECO:0000256" key="7">
    <source>
        <dbReference type="ARBA" id="ARBA00023180"/>
    </source>
</evidence>
<dbReference type="CDD" id="cd00054">
    <property type="entry name" value="EGF_CA"/>
    <property type="match status" value="2"/>
</dbReference>
<comment type="subcellular location">
    <subcellularLocation>
        <location evidence="1">Secreted</location>
    </subcellularLocation>
</comment>
<dbReference type="InterPro" id="IPR001881">
    <property type="entry name" value="EGF-like_Ca-bd_dom"/>
</dbReference>
<evidence type="ECO:0000256" key="6">
    <source>
        <dbReference type="ARBA" id="ARBA00023157"/>
    </source>
</evidence>
<dbReference type="InterPro" id="IPR026823">
    <property type="entry name" value="cEGF"/>
</dbReference>
<feature type="signal peptide" evidence="9">
    <location>
        <begin position="1"/>
        <end position="21"/>
    </location>
</feature>
<protein>
    <submittedName>
        <fullName evidence="12">Uncharacterized protein</fullName>
    </submittedName>
</protein>
<dbReference type="PROSITE" id="PS50026">
    <property type="entry name" value="EGF_3"/>
    <property type="match status" value="2"/>
</dbReference>
<dbReference type="Pfam" id="PF00024">
    <property type="entry name" value="PAN_1"/>
    <property type="match status" value="1"/>
</dbReference>
<dbReference type="Pfam" id="PF12947">
    <property type="entry name" value="EGF_3"/>
    <property type="match status" value="1"/>
</dbReference>
<dbReference type="InterPro" id="IPR051586">
    <property type="entry name" value="PKC-binding_NELL"/>
</dbReference>
<keyword evidence="6" id="KW-1015">Disulfide bond</keyword>
<dbReference type="Gene3D" id="2.10.25.10">
    <property type="entry name" value="Laminin"/>
    <property type="match status" value="2"/>
</dbReference>
<evidence type="ECO:0000259" key="11">
    <source>
        <dbReference type="PROSITE" id="PS51886"/>
    </source>
</evidence>
<dbReference type="SMART" id="SM00584">
    <property type="entry name" value="TLDc"/>
    <property type="match status" value="1"/>
</dbReference>
<evidence type="ECO:0000256" key="9">
    <source>
        <dbReference type="SAM" id="SignalP"/>
    </source>
</evidence>
<comment type="caution">
    <text evidence="8">Lacks conserved residue(s) required for the propagation of feature annotation.</text>
</comment>
<keyword evidence="13" id="KW-1185">Reference proteome</keyword>
<comment type="caution">
    <text evidence="12">The sequence shown here is derived from an EMBL/GenBank/DDBJ whole genome shotgun (WGS) entry which is preliminary data.</text>
</comment>
<evidence type="ECO:0000256" key="4">
    <source>
        <dbReference type="ARBA" id="ARBA00022729"/>
    </source>
</evidence>
<dbReference type="InterPro" id="IPR018097">
    <property type="entry name" value="EGF_Ca-bd_CS"/>
</dbReference>
<evidence type="ECO:0000259" key="10">
    <source>
        <dbReference type="PROSITE" id="PS50026"/>
    </source>
</evidence>
<evidence type="ECO:0000256" key="5">
    <source>
        <dbReference type="ARBA" id="ARBA00022737"/>
    </source>
</evidence>
<sequence>MTARIVFRVSVLALLLYSAVTQKCPAGGRSESSVVGWMLRGHVYDTLLAELPFTCVFKCREDNRCQSFNWVISLLTCEFNNRTKEARPEDFIPNQDRSYYRRDLQRVPLGSIQELPAETCEEIKRSEGHAVSGKYWFSTIKSGTSVLAYCNMETNDIDECGASSPVCDINANCSNTRGSYICTCRAGYTGDGKTCQDIDECSASSPVCDVNANCSNTRGSYICTCKAGYNGDGKICRVFPEGLTDSVIVGDNVHHLANLSTWLKPVAQSESSKWKRCWRASVDGWAVSTFHSRCDNKGPTVTIIRVGGTYIFGGYTKLSWSGNSCPGYRYDAQAFLFSLVNKPGWAPVKLPQTGGVYSSHNAYSIYDCSSYGPTFGNGHDIEIVNYASTSSSSLAYPGHTYSPPSGYNYGDTFTHTFLAGGSNYYFTPDEIETFYETT</sequence>